<dbReference type="RefSeq" id="WP_131891010.1">
    <property type="nucleotide sequence ID" value="NZ_SMKZ01000002.1"/>
</dbReference>
<proteinExistence type="predicted"/>
<gene>
    <name evidence="5" type="ORF">E1269_03100</name>
</gene>
<dbReference type="OrthoDB" id="37081at2"/>
<keyword evidence="1" id="KW-0805">Transcription regulation</keyword>
<evidence type="ECO:0000313" key="6">
    <source>
        <dbReference type="Proteomes" id="UP000294739"/>
    </source>
</evidence>
<dbReference type="Gene3D" id="3.40.50.2300">
    <property type="match status" value="2"/>
</dbReference>
<dbReference type="SUPFAM" id="SSF47413">
    <property type="entry name" value="lambda repressor-like DNA-binding domains"/>
    <property type="match status" value="1"/>
</dbReference>
<sequence length="350" mass="37931">MVTRRDVARLAGTSPAVVSYVLNDGPRGVAPATRERVLHAVDQLGYRPNRIASSLRTNRTMTLGLVVPDNTNPYFAELARAIEDVAFAEGYTLLLGNATDRAERENAYIQAFLDRRVDGILLIPSHDSVAAAAELARTGTPWVLMDRLLDLDGVPAVVLSDNRQGGRLATEHLIGHGRRRIACISGPRDVRNTSERVMGWRDALAATPLDPDAAPLREVPFDRFAGYRAARDILTRHDEIDAIFVASDEQALGVMRALGELGRTCPRDIALVSFDGVAASLLTTPTLSTIRQPVAALARHAVARILTQREEEPAPVETIVLPVELVARGSCGCPDVSDGVDYLDTEHEPA</sequence>
<name>A0A4R5DLJ3_9ACTN</name>
<dbReference type="Gene3D" id="1.10.260.40">
    <property type="entry name" value="lambda repressor-like DNA-binding domains"/>
    <property type="match status" value="1"/>
</dbReference>
<evidence type="ECO:0000313" key="5">
    <source>
        <dbReference type="EMBL" id="TDE15106.1"/>
    </source>
</evidence>
<evidence type="ECO:0000256" key="1">
    <source>
        <dbReference type="ARBA" id="ARBA00023015"/>
    </source>
</evidence>
<dbReference type="CDD" id="cd01392">
    <property type="entry name" value="HTH_LacI"/>
    <property type="match status" value="1"/>
</dbReference>
<dbReference type="PANTHER" id="PTHR30146:SF109">
    <property type="entry name" value="HTH-TYPE TRANSCRIPTIONAL REGULATOR GALS"/>
    <property type="match status" value="1"/>
</dbReference>
<dbReference type="InterPro" id="IPR001761">
    <property type="entry name" value="Peripla_BP/Lac1_sug-bd_dom"/>
</dbReference>
<evidence type="ECO:0000259" key="4">
    <source>
        <dbReference type="PROSITE" id="PS50932"/>
    </source>
</evidence>
<dbReference type="PANTHER" id="PTHR30146">
    <property type="entry name" value="LACI-RELATED TRANSCRIPTIONAL REPRESSOR"/>
    <property type="match status" value="1"/>
</dbReference>
<dbReference type="AlphaFoldDB" id="A0A4R5DLJ3"/>
<dbReference type="InterPro" id="IPR010982">
    <property type="entry name" value="Lambda_DNA-bd_dom_sf"/>
</dbReference>
<dbReference type="Proteomes" id="UP000294739">
    <property type="component" value="Unassembled WGS sequence"/>
</dbReference>
<feature type="domain" description="HTH lacI-type" evidence="4">
    <location>
        <begin position="2"/>
        <end position="57"/>
    </location>
</feature>
<dbReference type="SMART" id="SM00354">
    <property type="entry name" value="HTH_LACI"/>
    <property type="match status" value="1"/>
</dbReference>
<evidence type="ECO:0000256" key="2">
    <source>
        <dbReference type="ARBA" id="ARBA00023125"/>
    </source>
</evidence>
<organism evidence="5 6">
    <name type="scientific">Jiangella asiatica</name>
    <dbReference type="NCBI Taxonomy" id="2530372"/>
    <lineage>
        <taxon>Bacteria</taxon>
        <taxon>Bacillati</taxon>
        <taxon>Actinomycetota</taxon>
        <taxon>Actinomycetes</taxon>
        <taxon>Jiangellales</taxon>
        <taxon>Jiangellaceae</taxon>
        <taxon>Jiangella</taxon>
    </lineage>
</organism>
<dbReference type="SUPFAM" id="SSF53822">
    <property type="entry name" value="Periplasmic binding protein-like I"/>
    <property type="match status" value="1"/>
</dbReference>
<dbReference type="Pfam" id="PF00356">
    <property type="entry name" value="LacI"/>
    <property type="match status" value="1"/>
</dbReference>
<comment type="caution">
    <text evidence="5">The sequence shown here is derived from an EMBL/GenBank/DDBJ whole genome shotgun (WGS) entry which is preliminary data.</text>
</comment>
<accession>A0A4R5DLJ3</accession>
<dbReference type="CDD" id="cd06267">
    <property type="entry name" value="PBP1_LacI_sugar_binding-like"/>
    <property type="match status" value="1"/>
</dbReference>
<dbReference type="Pfam" id="PF00532">
    <property type="entry name" value="Peripla_BP_1"/>
    <property type="match status" value="1"/>
</dbReference>
<dbReference type="GO" id="GO:0003700">
    <property type="term" value="F:DNA-binding transcription factor activity"/>
    <property type="evidence" value="ECO:0007669"/>
    <property type="project" value="TreeGrafter"/>
</dbReference>
<reference evidence="5 6" key="1">
    <citation type="submission" date="2019-03" db="EMBL/GenBank/DDBJ databases">
        <title>Draft genome sequences of novel Actinobacteria.</title>
        <authorList>
            <person name="Sahin N."/>
            <person name="Ay H."/>
            <person name="Saygin H."/>
        </authorList>
    </citation>
    <scope>NUCLEOTIDE SEQUENCE [LARGE SCALE GENOMIC DNA]</scope>
    <source>
        <strain evidence="5 6">5K138</strain>
    </source>
</reference>
<keyword evidence="3" id="KW-0804">Transcription</keyword>
<dbReference type="PROSITE" id="PS50932">
    <property type="entry name" value="HTH_LACI_2"/>
    <property type="match status" value="1"/>
</dbReference>
<dbReference type="InterPro" id="IPR028082">
    <property type="entry name" value="Peripla_BP_I"/>
</dbReference>
<dbReference type="GO" id="GO:0000976">
    <property type="term" value="F:transcription cis-regulatory region binding"/>
    <property type="evidence" value="ECO:0007669"/>
    <property type="project" value="TreeGrafter"/>
</dbReference>
<evidence type="ECO:0000256" key="3">
    <source>
        <dbReference type="ARBA" id="ARBA00023163"/>
    </source>
</evidence>
<dbReference type="InterPro" id="IPR000843">
    <property type="entry name" value="HTH_LacI"/>
</dbReference>
<dbReference type="EMBL" id="SMKZ01000002">
    <property type="protein sequence ID" value="TDE15106.1"/>
    <property type="molecule type" value="Genomic_DNA"/>
</dbReference>
<keyword evidence="2" id="KW-0238">DNA-binding</keyword>
<protein>
    <submittedName>
        <fullName evidence="5">LacI family transcriptional regulator</fullName>
    </submittedName>
</protein>
<dbReference type="InParanoid" id="A0A4R5DLJ3"/>
<keyword evidence="6" id="KW-1185">Reference proteome</keyword>